<dbReference type="CDD" id="cd01335">
    <property type="entry name" value="Radical_SAM"/>
    <property type="match status" value="1"/>
</dbReference>
<dbReference type="PROSITE" id="PS51918">
    <property type="entry name" value="RADICAL_SAM"/>
    <property type="match status" value="1"/>
</dbReference>
<accession>A0ABS1EPP7</accession>
<dbReference type="Proteomes" id="UP000596739">
    <property type="component" value="Unassembled WGS sequence"/>
</dbReference>
<name>A0ABS1EPP7_9CLOT</name>
<dbReference type="PANTHER" id="PTHR11228:SF7">
    <property type="entry name" value="PQQA PEPTIDE CYCLASE"/>
    <property type="match status" value="1"/>
</dbReference>
<reference evidence="7" key="1">
    <citation type="submission" date="2021-01" db="EMBL/GenBank/DDBJ databases">
        <title>Genome public.</title>
        <authorList>
            <person name="Liu C."/>
            <person name="Sun Q."/>
        </authorList>
    </citation>
    <scope>NUCLEOTIDE SEQUENCE [LARGE SCALE GENOMIC DNA]</scope>
    <source>
        <strain evidence="7">YIM B02505</strain>
    </source>
</reference>
<dbReference type="Pfam" id="PF04055">
    <property type="entry name" value="Radical_SAM"/>
    <property type="match status" value="1"/>
</dbReference>
<dbReference type="SFLD" id="SFLDS00029">
    <property type="entry name" value="Radical_SAM"/>
    <property type="match status" value="1"/>
</dbReference>
<protein>
    <submittedName>
        <fullName evidence="6">Radical SAM protein</fullName>
    </submittedName>
</protein>
<dbReference type="SFLD" id="SFLDG01067">
    <property type="entry name" value="SPASM/twitch_domain_containing"/>
    <property type="match status" value="1"/>
</dbReference>
<evidence type="ECO:0000256" key="2">
    <source>
        <dbReference type="ARBA" id="ARBA00022723"/>
    </source>
</evidence>
<keyword evidence="7" id="KW-1185">Reference proteome</keyword>
<dbReference type="InterPro" id="IPR007197">
    <property type="entry name" value="rSAM"/>
</dbReference>
<dbReference type="InterPro" id="IPR050377">
    <property type="entry name" value="Radical_SAM_PqqE_MftC-like"/>
</dbReference>
<dbReference type="InterPro" id="IPR013785">
    <property type="entry name" value="Aldolase_TIM"/>
</dbReference>
<keyword evidence="1" id="KW-0949">S-adenosyl-L-methionine</keyword>
<evidence type="ECO:0000313" key="6">
    <source>
        <dbReference type="EMBL" id="MBK1811304.1"/>
    </source>
</evidence>
<feature type="domain" description="Radical SAM core" evidence="5">
    <location>
        <begin position="13"/>
        <end position="231"/>
    </location>
</feature>
<keyword evidence="4" id="KW-0411">Iron-sulfur</keyword>
<evidence type="ECO:0000256" key="3">
    <source>
        <dbReference type="ARBA" id="ARBA00023004"/>
    </source>
</evidence>
<dbReference type="RefSeq" id="WP_200269383.1">
    <property type="nucleotide sequence ID" value="NZ_JAENHN010000037.1"/>
</dbReference>
<sequence>MFTIDEKYRQEFEGKINQVFCYITSNCDATCIQCLYKPMKEYSLVNQYIEKEQMIKLLKAYRELGAIKVTFLGGEPTLHKDITELIKVSKELGYKYVRIDTNALFKKELLEDPNFKLLDEITFSLDDYSPEINDAIRGVNYFERCVSNIKYAVSLGYNAHMTSCIHNKLTLRDNDGRLRIDKMIEFAESLGVKTINFHTMFKAHIPRDTWTSDIHTSAEEYLNLIQDYITDNKEHSKHKIKIRFPQAFISKAEFESNKDYYGYCPVKLKDRALIFPDGTIRICSLMIGSAYYVAYHDKDGIHYNNSPTNETLSHDMCNPTPCTHQNKRNAYAPFQPVCISLKPNQSDIIWLEKLNWESKRL</sequence>
<dbReference type="SUPFAM" id="SSF102114">
    <property type="entry name" value="Radical SAM enzymes"/>
    <property type="match status" value="1"/>
</dbReference>
<dbReference type="PANTHER" id="PTHR11228">
    <property type="entry name" value="RADICAL SAM DOMAIN PROTEIN"/>
    <property type="match status" value="1"/>
</dbReference>
<evidence type="ECO:0000256" key="1">
    <source>
        <dbReference type="ARBA" id="ARBA00022691"/>
    </source>
</evidence>
<dbReference type="Gene3D" id="3.20.20.70">
    <property type="entry name" value="Aldolase class I"/>
    <property type="match status" value="1"/>
</dbReference>
<dbReference type="EMBL" id="JAENHN010000037">
    <property type="protein sequence ID" value="MBK1811304.1"/>
    <property type="molecule type" value="Genomic_DNA"/>
</dbReference>
<evidence type="ECO:0000259" key="5">
    <source>
        <dbReference type="PROSITE" id="PS51918"/>
    </source>
</evidence>
<keyword evidence="3" id="KW-0408">Iron</keyword>
<comment type="caution">
    <text evidence="6">The sequence shown here is derived from an EMBL/GenBank/DDBJ whole genome shotgun (WGS) entry which is preliminary data.</text>
</comment>
<gene>
    <name evidence="6" type="ORF">JHL18_11770</name>
</gene>
<evidence type="ECO:0000313" key="7">
    <source>
        <dbReference type="Proteomes" id="UP000596739"/>
    </source>
</evidence>
<dbReference type="InterPro" id="IPR058240">
    <property type="entry name" value="rSAM_sf"/>
</dbReference>
<proteinExistence type="predicted"/>
<organism evidence="6 7">
    <name type="scientific">Clostridium yunnanense</name>
    <dbReference type="NCBI Taxonomy" id="2800325"/>
    <lineage>
        <taxon>Bacteria</taxon>
        <taxon>Bacillati</taxon>
        <taxon>Bacillota</taxon>
        <taxon>Clostridia</taxon>
        <taxon>Eubacteriales</taxon>
        <taxon>Clostridiaceae</taxon>
        <taxon>Clostridium</taxon>
    </lineage>
</organism>
<keyword evidence="2" id="KW-0479">Metal-binding</keyword>
<evidence type="ECO:0000256" key="4">
    <source>
        <dbReference type="ARBA" id="ARBA00023014"/>
    </source>
</evidence>